<dbReference type="PANTHER" id="PTHR37984">
    <property type="entry name" value="PROTEIN CBG26694"/>
    <property type="match status" value="1"/>
</dbReference>
<name>A0A9Q3PBZ7_9BASI</name>
<dbReference type="EMBL" id="AVOT02062113">
    <property type="protein sequence ID" value="MBW0555202.1"/>
    <property type="molecule type" value="Genomic_DNA"/>
</dbReference>
<dbReference type="GO" id="GO:0004519">
    <property type="term" value="F:endonuclease activity"/>
    <property type="evidence" value="ECO:0007669"/>
    <property type="project" value="UniProtKB-KW"/>
</dbReference>
<dbReference type="AlphaFoldDB" id="A0A9Q3PBZ7"/>
<keyword evidence="5" id="KW-0378">Hydrolase</keyword>
<keyword evidence="1" id="KW-0808">Transferase</keyword>
<reference evidence="8" key="1">
    <citation type="submission" date="2021-03" db="EMBL/GenBank/DDBJ databases">
        <title>Draft genome sequence of rust myrtle Austropuccinia psidii MF-1, a brazilian biotype.</title>
        <authorList>
            <person name="Quecine M.C."/>
            <person name="Pachon D.M.R."/>
            <person name="Bonatelli M.L."/>
            <person name="Correr F.H."/>
            <person name="Franceschini L.M."/>
            <person name="Leite T.F."/>
            <person name="Margarido G.R.A."/>
            <person name="Almeida C.A."/>
            <person name="Ferrarezi J.A."/>
            <person name="Labate C.A."/>
        </authorList>
    </citation>
    <scope>NUCLEOTIDE SEQUENCE</scope>
    <source>
        <strain evidence="8">MF-1</strain>
    </source>
</reference>
<dbReference type="Pfam" id="PF17917">
    <property type="entry name" value="RT_RNaseH"/>
    <property type="match status" value="1"/>
</dbReference>
<keyword evidence="6" id="KW-0695">RNA-directed DNA polymerase</keyword>
<proteinExistence type="predicted"/>
<evidence type="ECO:0000256" key="1">
    <source>
        <dbReference type="ARBA" id="ARBA00022679"/>
    </source>
</evidence>
<dbReference type="Proteomes" id="UP000765509">
    <property type="component" value="Unassembled WGS sequence"/>
</dbReference>
<evidence type="ECO:0000259" key="7">
    <source>
        <dbReference type="Pfam" id="PF17917"/>
    </source>
</evidence>
<dbReference type="SUPFAM" id="SSF56672">
    <property type="entry name" value="DNA/RNA polymerases"/>
    <property type="match status" value="1"/>
</dbReference>
<evidence type="ECO:0000256" key="5">
    <source>
        <dbReference type="ARBA" id="ARBA00022801"/>
    </source>
</evidence>
<dbReference type="Gene3D" id="3.30.70.270">
    <property type="match status" value="1"/>
</dbReference>
<evidence type="ECO:0000313" key="8">
    <source>
        <dbReference type="EMBL" id="MBW0555202.1"/>
    </source>
</evidence>
<evidence type="ECO:0000256" key="6">
    <source>
        <dbReference type="ARBA" id="ARBA00022918"/>
    </source>
</evidence>
<keyword evidence="3" id="KW-0540">Nuclease</keyword>
<dbReference type="InterPro" id="IPR041373">
    <property type="entry name" value="RT_RNaseH"/>
</dbReference>
<keyword evidence="9" id="KW-1185">Reference proteome</keyword>
<comment type="caution">
    <text evidence="8">The sequence shown here is derived from an EMBL/GenBank/DDBJ whole genome shotgun (WGS) entry which is preliminary data.</text>
</comment>
<evidence type="ECO:0000256" key="4">
    <source>
        <dbReference type="ARBA" id="ARBA00022759"/>
    </source>
</evidence>
<accession>A0A9Q3PBZ7</accession>
<dbReference type="PANTHER" id="PTHR37984:SF5">
    <property type="entry name" value="PROTEIN NYNRIN-LIKE"/>
    <property type="match status" value="1"/>
</dbReference>
<gene>
    <name evidence="8" type="ORF">O181_094917</name>
</gene>
<keyword evidence="4" id="KW-0255">Endonuclease</keyword>
<protein>
    <recommendedName>
        <fullName evidence="7">Reverse transcriptase RNase H-like domain-containing protein</fullName>
    </recommendedName>
</protein>
<dbReference type="GO" id="GO:0016787">
    <property type="term" value="F:hydrolase activity"/>
    <property type="evidence" value="ECO:0007669"/>
    <property type="project" value="UniProtKB-KW"/>
</dbReference>
<dbReference type="InterPro" id="IPR043128">
    <property type="entry name" value="Rev_trsase/Diguanyl_cyclase"/>
</dbReference>
<evidence type="ECO:0000313" key="9">
    <source>
        <dbReference type="Proteomes" id="UP000765509"/>
    </source>
</evidence>
<organism evidence="8 9">
    <name type="scientific">Austropuccinia psidii MF-1</name>
    <dbReference type="NCBI Taxonomy" id="1389203"/>
    <lineage>
        <taxon>Eukaryota</taxon>
        <taxon>Fungi</taxon>
        <taxon>Dikarya</taxon>
        <taxon>Basidiomycota</taxon>
        <taxon>Pucciniomycotina</taxon>
        <taxon>Pucciniomycetes</taxon>
        <taxon>Pucciniales</taxon>
        <taxon>Sphaerophragmiaceae</taxon>
        <taxon>Austropuccinia</taxon>
    </lineage>
</organism>
<feature type="domain" description="Reverse transcriptase RNase H-like" evidence="7">
    <location>
        <begin position="111"/>
        <end position="217"/>
    </location>
</feature>
<dbReference type="InterPro" id="IPR043502">
    <property type="entry name" value="DNA/RNA_pol_sf"/>
</dbReference>
<evidence type="ECO:0000256" key="2">
    <source>
        <dbReference type="ARBA" id="ARBA00022695"/>
    </source>
</evidence>
<keyword evidence="2" id="KW-0548">Nucleotidyltransferase</keyword>
<evidence type="ECO:0000256" key="3">
    <source>
        <dbReference type="ARBA" id="ARBA00022722"/>
    </source>
</evidence>
<sequence length="227" mass="26492">MKISFKKYHFANSEIKALGHVLSGFSLGIDKNKVAEVLLKKSPQANKGMQSFIGFAEYYRQHMKEFAKIAKYLYKLCDQQTVYKMTEERVKEYEELKNSLTNATFLLIPDWKIPFKLYIDACREGLGAALHQTQIINDKPDEGPICFIQRKIKPTKERYGASQMEFLCLVWDLEKLNYYLDGTVFDVITECNSVNSLLNMKTPNRNMIRWNIDIQAYRGNMDLAHKY</sequence>
<dbReference type="GO" id="GO:0003964">
    <property type="term" value="F:RNA-directed DNA polymerase activity"/>
    <property type="evidence" value="ECO:0007669"/>
    <property type="project" value="UniProtKB-KW"/>
</dbReference>
<dbReference type="InterPro" id="IPR050951">
    <property type="entry name" value="Retrovirus_Pol_polyprotein"/>
</dbReference>